<keyword evidence="3" id="KW-1185">Reference proteome</keyword>
<dbReference type="Pfam" id="PF09580">
    <property type="entry name" value="Spore_YhcN_YlaJ"/>
    <property type="match status" value="1"/>
</dbReference>
<dbReference type="PROSITE" id="PS51257">
    <property type="entry name" value="PROKAR_LIPOPROTEIN"/>
    <property type="match status" value="1"/>
</dbReference>
<dbReference type="InterPro" id="IPR019076">
    <property type="entry name" value="Spore_lipoprot_YhcN/YlaJ-like"/>
</dbReference>
<name>A0A6B3VR58_9BACI</name>
<protein>
    <submittedName>
        <fullName evidence="2">Sporulation protein</fullName>
    </submittedName>
    <submittedName>
        <fullName evidence="1">YhcN/YlaJ family sporulation lipoprotein</fullName>
    </submittedName>
</protein>
<gene>
    <name evidence="2" type="ORF">G4D64_04415</name>
    <name evidence="1" type="ORF">H1Z61_04450</name>
</gene>
<proteinExistence type="predicted"/>
<dbReference type="EMBL" id="JACEIO010000007">
    <property type="protein sequence ID" value="MBA4536412.1"/>
    <property type="molecule type" value="Genomic_DNA"/>
</dbReference>
<comment type="caution">
    <text evidence="2">The sequence shown here is derived from an EMBL/GenBank/DDBJ whole genome shotgun (WGS) entry which is preliminary data.</text>
</comment>
<accession>A0A6B3VR58</accession>
<dbReference type="Proteomes" id="UP000570010">
    <property type="component" value="Unassembled WGS sequence"/>
</dbReference>
<evidence type="ECO:0000313" key="1">
    <source>
        <dbReference type="EMBL" id="MBA4536412.1"/>
    </source>
</evidence>
<reference evidence="1 4" key="2">
    <citation type="submission" date="2020-07" db="EMBL/GenBank/DDBJ databases">
        <authorList>
            <person name="Feng H."/>
        </authorList>
    </citation>
    <scope>NUCLEOTIDE SEQUENCE [LARGE SCALE GENOMIC DNA]</scope>
    <source>
        <strain evidence="1">S-12</strain>
        <strain evidence="4">s-12</strain>
    </source>
</reference>
<evidence type="ECO:0000313" key="2">
    <source>
        <dbReference type="EMBL" id="NEY80780.1"/>
    </source>
</evidence>
<keyword evidence="1" id="KW-0449">Lipoprotein</keyword>
<dbReference type="RefSeq" id="WP_163240526.1">
    <property type="nucleotide sequence ID" value="NZ_JAAIWN010000007.1"/>
</dbReference>
<dbReference type="Proteomes" id="UP000472971">
    <property type="component" value="Unassembled WGS sequence"/>
</dbReference>
<dbReference type="AlphaFoldDB" id="A0A6B3VR58"/>
<dbReference type="EMBL" id="JAAIWN010000007">
    <property type="protein sequence ID" value="NEY80780.1"/>
    <property type="molecule type" value="Genomic_DNA"/>
</dbReference>
<evidence type="ECO:0000313" key="4">
    <source>
        <dbReference type="Proteomes" id="UP000570010"/>
    </source>
</evidence>
<organism evidence="2 3">
    <name type="scientific">Bacillus aquiflavi</name>
    <dbReference type="NCBI Taxonomy" id="2672567"/>
    <lineage>
        <taxon>Bacteria</taxon>
        <taxon>Bacillati</taxon>
        <taxon>Bacillota</taxon>
        <taxon>Bacilli</taxon>
        <taxon>Bacillales</taxon>
        <taxon>Bacillaceae</taxon>
        <taxon>Bacillus</taxon>
    </lineage>
</organism>
<sequence>MIKCVRHFSVILILTFIFTGCQQKEDDESRLALIKTTDPSPTVVEKTTYKDAEIAEKIKETVLSKKQIYDVAIVKGDSQILVAYKVKHLYRFQMKKLEKSVKNQLKKQFPKEKFTVSSDYKVFLEAVKMNEKMKDADYDEKKASKRLKTLIKMTKELT</sequence>
<reference evidence="2 3" key="1">
    <citation type="submission" date="2020-02" db="EMBL/GenBank/DDBJ databases">
        <title>Bacillus aquiflavi sp. nov., isolated from yellow water of strong flavor Chinese baijiu in Yibin region of China.</title>
        <authorList>
            <person name="Xie J."/>
        </authorList>
    </citation>
    <scope>NUCLEOTIDE SEQUENCE [LARGE SCALE GENOMIC DNA]</scope>
    <source>
        <strain evidence="2 3">3H-10</strain>
    </source>
</reference>
<evidence type="ECO:0000313" key="3">
    <source>
        <dbReference type="Proteomes" id="UP000472971"/>
    </source>
</evidence>